<feature type="domain" description="Glucosamine inositolphosphorylceramide transferase 1 N-terminal" evidence="1">
    <location>
        <begin position="294"/>
        <end position="498"/>
    </location>
</feature>
<gene>
    <name evidence="2" type="ORF">VP395_10315</name>
</gene>
<dbReference type="Gene3D" id="2.115.10.20">
    <property type="entry name" value="Glycosyl hydrolase domain, family 43"/>
    <property type="match status" value="1"/>
</dbReference>
<dbReference type="RefSeq" id="WP_346241930.1">
    <property type="nucleotide sequence ID" value="NZ_JAZHYP010000004.1"/>
</dbReference>
<evidence type="ECO:0000313" key="3">
    <source>
        <dbReference type="Proteomes" id="UP001416393"/>
    </source>
</evidence>
<dbReference type="Pfam" id="PF24793">
    <property type="entry name" value="GINT1_N"/>
    <property type="match status" value="1"/>
</dbReference>
<dbReference type="InterPro" id="IPR023296">
    <property type="entry name" value="Glyco_hydro_beta-prop_sf"/>
</dbReference>
<sequence length="537" mass="63492">MTKNKKLKVGILIDQKEIFNWQLYTIEYLKKQNFVDINLIYIPIEHNQEKRKATVLYKLISALYKTIQGFESNLFSEIGPNAFTKKTINLDCDIALANSNELLEYLNNTEHDVLLNFSDISFPEKLLNCTKFGIWQIFSGSTFFCNEFIGLIEVFNKEKTHSIFLEKLESGSNAILYKSTSQVNKINLLRNNNQAFWKAPHIISRKLNQVHLNNFLRTEKKNIAKNHSTSICSSILIKYICLFPIRYIQWLFTELKAKLFFNQWIIMYQFNDSSNLKFSFKDFKKIIPPKDRIWADPFVFKKNNEFYIFVEELLFSENKGFISYFKIDKNGNYTQPKKIIENDFHMSYPFLIEDNDDLYMIPETSENKSIMLYKCIEFPNKWEFVHNLIENIEAVDTTILYSNNKYWMFTNIRENKGICFEDELFVFYSDSLLSKKWTLHPKSPVLSDVTLSRAAGNLFVYNNQIIRPSQNSSNHYGYGLNMSKISKLSLYDYDEELVEKFTPNWDRNIVSIHTFNKINNFVVIDAEINRMKPIKLK</sequence>
<dbReference type="SUPFAM" id="SSF75005">
    <property type="entry name" value="Arabinanase/levansucrase/invertase"/>
    <property type="match status" value="1"/>
</dbReference>
<name>A0ABV0AAW5_9FLAO</name>
<accession>A0ABV0AAW5</accession>
<evidence type="ECO:0000313" key="2">
    <source>
        <dbReference type="EMBL" id="MEN3324123.1"/>
    </source>
</evidence>
<dbReference type="InterPro" id="IPR056442">
    <property type="entry name" value="GINT1_N"/>
</dbReference>
<protein>
    <recommendedName>
        <fullName evidence="1">Glucosamine inositolphosphorylceramide transferase 1 N-terminal domain-containing protein</fullName>
    </recommendedName>
</protein>
<keyword evidence="3" id="KW-1185">Reference proteome</keyword>
<dbReference type="Proteomes" id="UP001416393">
    <property type="component" value="Unassembled WGS sequence"/>
</dbReference>
<evidence type="ECO:0000259" key="1">
    <source>
        <dbReference type="Pfam" id="PF24793"/>
    </source>
</evidence>
<dbReference type="EMBL" id="JAZHYP010000004">
    <property type="protein sequence ID" value="MEN3324123.1"/>
    <property type="molecule type" value="Genomic_DNA"/>
</dbReference>
<reference evidence="2 3" key="1">
    <citation type="submission" date="2024-01" db="EMBL/GenBank/DDBJ databases">
        <title>Mariniflexile litorale sp. nov., isolated from the shallow sediments of the Sea of Japan.</title>
        <authorList>
            <person name="Romanenko L."/>
            <person name="Bystritskaya E."/>
            <person name="Isaeva M."/>
        </authorList>
    </citation>
    <scope>NUCLEOTIDE SEQUENCE [LARGE SCALE GENOMIC DNA]</scope>
    <source>
        <strain evidence="2 3">KCTC 32427</strain>
    </source>
</reference>
<comment type="caution">
    <text evidence="2">The sequence shown here is derived from an EMBL/GenBank/DDBJ whole genome shotgun (WGS) entry which is preliminary data.</text>
</comment>
<proteinExistence type="predicted"/>
<organism evidence="2 3">
    <name type="scientific">Mariniflexile soesokkakense</name>
    <dbReference type="NCBI Taxonomy" id="1343160"/>
    <lineage>
        <taxon>Bacteria</taxon>
        <taxon>Pseudomonadati</taxon>
        <taxon>Bacteroidota</taxon>
        <taxon>Flavobacteriia</taxon>
        <taxon>Flavobacteriales</taxon>
        <taxon>Flavobacteriaceae</taxon>
        <taxon>Mariniflexile</taxon>
    </lineage>
</organism>